<dbReference type="GO" id="GO:0016682">
    <property type="term" value="F:oxidoreductase activity, acting on diphenols and related substances as donors, oxygen as acceptor"/>
    <property type="evidence" value="ECO:0007669"/>
    <property type="project" value="TreeGrafter"/>
</dbReference>
<name>A0A1M5M521_9ALTE</name>
<feature type="transmembrane region" description="Helical" evidence="7">
    <location>
        <begin position="259"/>
        <end position="283"/>
    </location>
</feature>
<feature type="transmembrane region" description="Helical" evidence="7">
    <location>
        <begin position="123"/>
        <end position="143"/>
    </location>
</feature>
<dbReference type="GO" id="GO:0070069">
    <property type="term" value="C:cytochrome complex"/>
    <property type="evidence" value="ECO:0007669"/>
    <property type="project" value="TreeGrafter"/>
</dbReference>
<sequence length="336" mass="36863">MPFESLSAEALGNIYVGLLGLAVLLYAILDGYDLGVGVLFPPRNEQFKDDMVASIGPYWDANETWLVLAVGLLLIAFPDAHSAILQTLYIPATLMLAGLILRGVSFDFRAKVPQTKKRKWDTCFKYGSLLTTLSQGYMLGIWVTGLRTDIYAQGFALLAAFGVTAAYAFIGACWLILKTEGELQAKAFYWAKRCLMILAAGIIAVSFINLTLHQDVRALWLESPVGLLLMLIPLACFGLLLLCGIVLQKLPDAGGHGEWLPFALALLVFVLCFTAFGISYYPYVVPGKLTIMDALSAPDSLRFLLVGAVVVVPCILMYTVWVYRIFAGKSEKLAYY</sequence>
<gene>
    <name evidence="8" type="ORF">SAMN05216361_2905</name>
</gene>
<evidence type="ECO:0000256" key="4">
    <source>
        <dbReference type="ARBA" id="ARBA00022692"/>
    </source>
</evidence>
<dbReference type="GO" id="GO:0019646">
    <property type="term" value="P:aerobic electron transport chain"/>
    <property type="evidence" value="ECO:0007669"/>
    <property type="project" value="TreeGrafter"/>
</dbReference>
<protein>
    <submittedName>
        <fullName evidence="8">Cytochrome d ubiquinol oxidase subunit II</fullName>
    </submittedName>
</protein>
<evidence type="ECO:0000256" key="7">
    <source>
        <dbReference type="SAM" id="Phobius"/>
    </source>
</evidence>
<feature type="transmembrane region" description="Helical" evidence="7">
    <location>
        <begin position="189"/>
        <end position="212"/>
    </location>
</feature>
<dbReference type="OrthoDB" id="9776710at2"/>
<dbReference type="PANTHER" id="PTHR43141">
    <property type="entry name" value="CYTOCHROME BD2 SUBUNIT II"/>
    <property type="match status" value="1"/>
</dbReference>
<feature type="transmembrane region" description="Helical" evidence="7">
    <location>
        <begin position="155"/>
        <end position="177"/>
    </location>
</feature>
<dbReference type="EMBL" id="FQWD01000004">
    <property type="protein sequence ID" value="SHG72414.1"/>
    <property type="molecule type" value="Genomic_DNA"/>
</dbReference>
<dbReference type="PANTHER" id="PTHR43141:SF2">
    <property type="entry name" value="BLR3729 PROTEIN"/>
    <property type="match status" value="1"/>
</dbReference>
<keyword evidence="6 7" id="KW-0472">Membrane</keyword>
<dbReference type="Proteomes" id="UP000184520">
    <property type="component" value="Unassembled WGS sequence"/>
</dbReference>
<evidence type="ECO:0000313" key="9">
    <source>
        <dbReference type="Proteomes" id="UP000184520"/>
    </source>
</evidence>
<keyword evidence="9" id="KW-1185">Reference proteome</keyword>
<dbReference type="AlphaFoldDB" id="A0A1M5M521"/>
<feature type="transmembrane region" description="Helical" evidence="7">
    <location>
        <begin position="14"/>
        <end position="40"/>
    </location>
</feature>
<dbReference type="RefSeq" id="WP_073323659.1">
    <property type="nucleotide sequence ID" value="NZ_FQWD01000004.1"/>
</dbReference>
<accession>A0A1M5M521</accession>
<feature type="transmembrane region" description="Helical" evidence="7">
    <location>
        <begin position="224"/>
        <end position="247"/>
    </location>
</feature>
<dbReference type="GO" id="GO:0005886">
    <property type="term" value="C:plasma membrane"/>
    <property type="evidence" value="ECO:0007669"/>
    <property type="project" value="UniProtKB-SubCell"/>
</dbReference>
<organism evidence="8 9">
    <name type="scientific">Marisediminitalea aggregata</name>
    <dbReference type="NCBI Taxonomy" id="634436"/>
    <lineage>
        <taxon>Bacteria</taxon>
        <taxon>Pseudomonadati</taxon>
        <taxon>Pseudomonadota</taxon>
        <taxon>Gammaproteobacteria</taxon>
        <taxon>Alteromonadales</taxon>
        <taxon>Alteromonadaceae</taxon>
        <taxon>Marisediminitalea</taxon>
    </lineage>
</organism>
<evidence type="ECO:0000256" key="5">
    <source>
        <dbReference type="ARBA" id="ARBA00022989"/>
    </source>
</evidence>
<evidence type="ECO:0000256" key="2">
    <source>
        <dbReference type="ARBA" id="ARBA00007543"/>
    </source>
</evidence>
<keyword evidence="4 7" id="KW-0812">Transmembrane</keyword>
<proteinExistence type="inferred from homology"/>
<evidence type="ECO:0000313" key="8">
    <source>
        <dbReference type="EMBL" id="SHG72414.1"/>
    </source>
</evidence>
<dbReference type="Pfam" id="PF02322">
    <property type="entry name" value="Cyt_bd_oxida_II"/>
    <property type="match status" value="1"/>
</dbReference>
<feature type="transmembrane region" description="Helical" evidence="7">
    <location>
        <begin position="83"/>
        <end position="102"/>
    </location>
</feature>
<dbReference type="STRING" id="634436.SAMN05216361_2905"/>
<dbReference type="GO" id="GO:0009055">
    <property type="term" value="F:electron transfer activity"/>
    <property type="evidence" value="ECO:0007669"/>
    <property type="project" value="TreeGrafter"/>
</dbReference>
<comment type="subcellular location">
    <subcellularLocation>
        <location evidence="1">Cell membrane</location>
        <topology evidence="1">Multi-pass membrane protein</topology>
    </subcellularLocation>
</comment>
<dbReference type="InterPro" id="IPR003317">
    <property type="entry name" value="Cyt-d_oxidase_su2"/>
</dbReference>
<evidence type="ECO:0000256" key="1">
    <source>
        <dbReference type="ARBA" id="ARBA00004651"/>
    </source>
</evidence>
<keyword evidence="5 7" id="KW-1133">Transmembrane helix</keyword>
<evidence type="ECO:0000256" key="6">
    <source>
        <dbReference type="ARBA" id="ARBA00023136"/>
    </source>
</evidence>
<reference evidence="9" key="1">
    <citation type="submission" date="2016-11" db="EMBL/GenBank/DDBJ databases">
        <authorList>
            <person name="Varghese N."/>
            <person name="Submissions S."/>
        </authorList>
    </citation>
    <scope>NUCLEOTIDE SEQUENCE [LARGE SCALE GENOMIC DNA]</scope>
    <source>
        <strain evidence="9">CGMCC 1.8995</strain>
    </source>
</reference>
<feature type="transmembrane region" description="Helical" evidence="7">
    <location>
        <begin position="303"/>
        <end position="323"/>
    </location>
</feature>
<comment type="similarity">
    <text evidence="2">Belongs to the cytochrome ubiquinol oxidase subunit 2 family.</text>
</comment>
<keyword evidence="3" id="KW-1003">Cell membrane</keyword>
<evidence type="ECO:0000256" key="3">
    <source>
        <dbReference type="ARBA" id="ARBA00022475"/>
    </source>
</evidence>